<evidence type="ECO:0000256" key="3">
    <source>
        <dbReference type="ARBA" id="ARBA00022553"/>
    </source>
</evidence>
<organism evidence="10 11">
    <name type="scientific">Asaia bogorensis</name>
    <dbReference type="NCBI Taxonomy" id="91915"/>
    <lineage>
        <taxon>Bacteria</taxon>
        <taxon>Pseudomonadati</taxon>
        <taxon>Pseudomonadota</taxon>
        <taxon>Alphaproteobacteria</taxon>
        <taxon>Acetobacterales</taxon>
        <taxon>Acetobacteraceae</taxon>
        <taxon>Asaia</taxon>
    </lineage>
</organism>
<evidence type="ECO:0000256" key="4">
    <source>
        <dbReference type="ARBA" id="ARBA00022679"/>
    </source>
</evidence>
<dbReference type="Proteomes" id="UP000027583">
    <property type="component" value="Unassembled WGS sequence"/>
</dbReference>
<dbReference type="SMART" id="SM00911">
    <property type="entry name" value="HWE_HK"/>
    <property type="match status" value="1"/>
</dbReference>
<evidence type="ECO:0000256" key="8">
    <source>
        <dbReference type="ARBA" id="ARBA00022840"/>
    </source>
</evidence>
<dbReference type="InterPro" id="IPR036890">
    <property type="entry name" value="HATPase_C_sf"/>
</dbReference>
<name>A0A060QKZ8_9PROT</name>
<feature type="domain" description="PAC" evidence="9">
    <location>
        <begin position="224"/>
        <end position="277"/>
    </location>
</feature>
<dbReference type="eggNOG" id="COG4191">
    <property type="taxonomic scope" value="Bacteria"/>
</dbReference>
<evidence type="ECO:0000256" key="2">
    <source>
        <dbReference type="ARBA" id="ARBA00012438"/>
    </source>
</evidence>
<dbReference type="RefSeq" id="WP_023978095.1">
    <property type="nucleotide sequence ID" value="NZ_CBLX010000013.1"/>
</dbReference>
<keyword evidence="8" id="KW-0067">ATP-binding</keyword>
<keyword evidence="6" id="KW-0547">Nucleotide-binding</keyword>
<dbReference type="Gene3D" id="3.30.565.10">
    <property type="entry name" value="Histidine kinase-like ATPase, C-terminal domain"/>
    <property type="match status" value="1"/>
</dbReference>
<dbReference type="Gene3D" id="2.10.70.100">
    <property type="match status" value="1"/>
</dbReference>
<dbReference type="SUPFAM" id="SSF55781">
    <property type="entry name" value="GAF domain-like"/>
    <property type="match status" value="1"/>
</dbReference>
<evidence type="ECO:0000259" key="9">
    <source>
        <dbReference type="PROSITE" id="PS50113"/>
    </source>
</evidence>
<evidence type="ECO:0000256" key="1">
    <source>
        <dbReference type="ARBA" id="ARBA00000085"/>
    </source>
</evidence>
<dbReference type="InterPro" id="IPR000700">
    <property type="entry name" value="PAS-assoc_C"/>
</dbReference>
<dbReference type="GO" id="GO:0005524">
    <property type="term" value="F:ATP binding"/>
    <property type="evidence" value="ECO:0007669"/>
    <property type="project" value="UniProtKB-KW"/>
</dbReference>
<dbReference type="GO" id="GO:0004673">
    <property type="term" value="F:protein histidine kinase activity"/>
    <property type="evidence" value="ECO:0007669"/>
    <property type="project" value="UniProtKB-EC"/>
</dbReference>
<evidence type="ECO:0000313" key="11">
    <source>
        <dbReference type="Proteomes" id="UP000027583"/>
    </source>
</evidence>
<dbReference type="PANTHER" id="PTHR41523">
    <property type="entry name" value="TWO-COMPONENT SYSTEM SENSOR PROTEIN"/>
    <property type="match status" value="1"/>
</dbReference>
<dbReference type="GO" id="GO:0008168">
    <property type="term" value="F:methyltransferase activity"/>
    <property type="evidence" value="ECO:0007669"/>
    <property type="project" value="UniProtKB-KW"/>
</dbReference>
<evidence type="ECO:0000256" key="5">
    <source>
        <dbReference type="ARBA" id="ARBA00022737"/>
    </source>
</evidence>
<dbReference type="PANTHER" id="PTHR41523:SF7">
    <property type="entry name" value="HISTIDINE KINASE"/>
    <property type="match status" value="1"/>
</dbReference>
<accession>A0A060QKZ8</accession>
<evidence type="ECO:0000256" key="6">
    <source>
        <dbReference type="ARBA" id="ARBA00022741"/>
    </source>
</evidence>
<reference evidence="10 11" key="1">
    <citation type="journal article" date="2014" name="Genome Biol. Evol.">
        <title>Acetic acid bacteria genomes reveal functional traits for adaptation to life in insect guts.</title>
        <authorList>
            <person name="Chouaia B."/>
            <person name="Gaiarsa S."/>
            <person name="Crotti E."/>
            <person name="Comandatore F."/>
            <person name="Degli Esposti M."/>
            <person name="Ricci I."/>
            <person name="Alma A."/>
            <person name="Favia G."/>
            <person name="Bandi C."/>
            <person name="Daffonchio D."/>
        </authorList>
    </citation>
    <scope>NUCLEOTIDE SEQUENCE [LARGE SCALE GENOMIC DNA]</scope>
    <source>
        <strain evidence="10 11">SF2.1</strain>
    </source>
</reference>
<dbReference type="InterPro" id="IPR011102">
    <property type="entry name" value="Sig_transdc_His_kinase_HWE"/>
</dbReference>
<dbReference type="EC" id="2.7.13.3" evidence="2"/>
<dbReference type="eggNOG" id="COG3920">
    <property type="taxonomic scope" value="Bacteria"/>
</dbReference>
<dbReference type="InterPro" id="IPR003018">
    <property type="entry name" value="GAF"/>
</dbReference>
<reference evidence="10 11" key="2">
    <citation type="journal article" date="2014" name="PLoS ONE">
        <title>Evolution of mitochondria reconstructed from the energy metabolism of living bacteria.</title>
        <authorList>
            <person name="Degli Esposti M."/>
            <person name="Chouaia B."/>
            <person name="Comandatore F."/>
            <person name="Crotti E."/>
            <person name="Sassera D."/>
            <person name="Lievens P.M."/>
            <person name="Daffonchio D."/>
            <person name="Bandi C."/>
        </authorList>
    </citation>
    <scope>NUCLEOTIDE SEQUENCE [LARGE SCALE GENOMIC DNA]</scope>
    <source>
        <strain evidence="10 11">SF2.1</strain>
    </source>
</reference>
<evidence type="ECO:0000256" key="7">
    <source>
        <dbReference type="ARBA" id="ARBA00022777"/>
    </source>
</evidence>
<keyword evidence="4" id="KW-0808">Transferase</keyword>
<evidence type="ECO:0000313" key="10">
    <source>
        <dbReference type="EMBL" id="CDG39892.1"/>
    </source>
</evidence>
<dbReference type="Gene3D" id="3.30.450.40">
    <property type="match status" value="1"/>
</dbReference>
<dbReference type="GO" id="GO:0032259">
    <property type="term" value="P:methylation"/>
    <property type="evidence" value="ECO:0007669"/>
    <property type="project" value="UniProtKB-KW"/>
</dbReference>
<dbReference type="Pfam" id="PF01590">
    <property type="entry name" value="GAF"/>
    <property type="match status" value="1"/>
</dbReference>
<keyword evidence="7" id="KW-0418">Kinase</keyword>
<dbReference type="AlphaFoldDB" id="A0A060QKZ8"/>
<protein>
    <recommendedName>
        <fullName evidence="2">histidine kinase</fullName>
        <ecNumber evidence="2">2.7.13.3</ecNumber>
    </recommendedName>
</protein>
<keyword evidence="5" id="KW-0677">Repeat</keyword>
<dbReference type="Pfam" id="PF07536">
    <property type="entry name" value="HWE_HK"/>
    <property type="match status" value="1"/>
</dbReference>
<dbReference type="InterPro" id="IPR029016">
    <property type="entry name" value="GAF-like_dom_sf"/>
</dbReference>
<dbReference type="SMART" id="SM00065">
    <property type="entry name" value="GAF"/>
    <property type="match status" value="1"/>
</dbReference>
<comment type="catalytic activity">
    <reaction evidence="1">
        <text>ATP + protein L-histidine = ADP + protein N-phospho-L-histidine.</text>
        <dbReference type="EC" id="2.7.13.3"/>
    </reaction>
</comment>
<comment type="caution">
    <text evidence="10">The sequence shown here is derived from an EMBL/GenBank/DDBJ whole genome shotgun (WGS) entry which is preliminary data.</text>
</comment>
<keyword evidence="10" id="KW-0489">Methyltransferase</keyword>
<proteinExistence type="predicted"/>
<keyword evidence="3" id="KW-0597">Phosphoprotein</keyword>
<dbReference type="PROSITE" id="PS50113">
    <property type="entry name" value="PAC"/>
    <property type="match status" value="1"/>
</dbReference>
<gene>
    <name evidence="10" type="ORF">ASAP_1847</name>
</gene>
<dbReference type="EMBL" id="CBLX010000013">
    <property type="protein sequence ID" value="CDG39892.1"/>
    <property type="molecule type" value="Genomic_DNA"/>
</dbReference>
<sequence>MRRQHDLHDLLTVAAAVARAPAAYIALPENGGHVIGATYGALPLMLDARDPPQRSFTQEVLSPLAELARAPWHYAFQIALPFLLPDGQGEGVLCFLTRHLLDTEATSFREGLDALVRQIVQVLGRPAPGVDEGATGEAQPSGISRLPVTRMPGRLPSIEDMPGIGTFEIRHGSNMITLSAELLRMTGVPTGTQCPLEVFVQCMPVPDTDLLHFGEGVSDEVVLPETDYAVRNLTDHTRSWVRRRAEIEADARGKPWRLIGTIEDITRDRIATNRLAAMVMLGDALRKVDTPDDAYLAAASALGDALGTDRAGCAVVEPGEGGFFSVPQDWHTASVPSASGRYRRDAFPAALGVLDQGLLLAVRDARENVWIPCIMPHCGESDQVRAQLLMPIMAQGRMTHCLFVQSCTARDWSDQELAFMRAVSDRAQAAAASLEARAHQLTLHQELAHRLKNTLALVQALANQSLRGVENRSAVKAFEKRLVALGSAHDLLMRQSWQRGDLALLAREVLSRIAPIDRFHLAGDTVSIGPNTATTLGLMLHELGTNAAKYGALSVEGGKVSLAWHITHESGRDTLTLHWQEEGGPSVTPPSTSGFGSRLLQAGFGHQGRATLRYLPTGCDAEFSVPLRQAQEN</sequence>